<accession>A0A147BAY5</accession>
<reference evidence="2" key="1">
    <citation type="journal article" date="2018" name="PLoS Negl. Trop. Dis.">
        <title>Sialome diversity of ticks revealed by RNAseq of single tick salivary glands.</title>
        <authorList>
            <person name="Perner J."/>
            <person name="Kropackova S."/>
            <person name="Kopacek P."/>
            <person name="Ribeiro J.M."/>
        </authorList>
    </citation>
    <scope>NUCLEOTIDE SEQUENCE</scope>
    <source>
        <strain evidence="2">Siblings of single egg batch collected in Ceske Budejovice</strain>
        <tissue evidence="2">Salivary glands</tissue>
    </source>
</reference>
<organism evidence="2">
    <name type="scientific">Ixodes ricinus</name>
    <name type="common">Common tick</name>
    <name type="synonym">Acarus ricinus</name>
    <dbReference type="NCBI Taxonomy" id="34613"/>
    <lineage>
        <taxon>Eukaryota</taxon>
        <taxon>Metazoa</taxon>
        <taxon>Ecdysozoa</taxon>
        <taxon>Arthropoda</taxon>
        <taxon>Chelicerata</taxon>
        <taxon>Arachnida</taxon>
        <taxon>Acari</taxon>
        <taxon>Parasitiformes</taxon>
        <taxon>Ixodida</taxon>
        <taxon>Ixodoidea</taxon>
        <taxon>Ixodidae</taxon>
        <taxon>Ixodinae</taxon>
        <taxon>Ixodes</taxon>
    </lineage>
</organism>
<sequence length="147" mass="15688">NGAIPPCLLLATSSEEREDAVWAAGDEPRLASSFNSSLGQLSGCSSFSSVPSSPDFAASDEIVHCLKKSMKANEKSSTATPKGVARRGPVGAKRLLKELQLLEGQLQKKEERRPASCSPTWSRTTPAAKLLPQALCTTSETQNFKLL</sequence>
<feature type="region of interest" description="Disordered" evidence="1">
    <location>
        <begin position="104"/>
        <end position="124"/>
    </location>
</feature>
<evidence type="ECO:0000256" key="1">
    <source>
        <dbReference type="SAM" id="MobiDB-lite"/>
    </source>
</evidence>
<protein>
    <submittedName>
        <fullName evidence="2">Uncharacterized protein</fullName>
    </submittedName>
</protein>
<dbReference type="EMBL" id="GEGO01007491">
    <property type="protein sequence ID" value="JAR87913.1"/>
    <property type="molecule type" value="Transcribed_RNA"/>
</dbReference>
<name>A0A147BAY5_IXORI</name>
<dbReference type="AlphaFoldDB" id="A0A147BAY5"/>
<evidence type="ECO:0000313" key="2">
    <source>
        <dbReference type="EMBL" id="JAR87913.1"/>
    </source>
</evidence>
<feature type="non-terminal residue" evidence="2">
    <location>
        <position position="1"/>
    </location>
</feature>
<proteinExistence type="predicted"/>